<dbReference type="Pfam" id="PF04188">
    <property type="entry name" value="Mannosyl_trans2"/>
    <property type="match status" value="1"/>
</dbReference>
<evidence type="ECO:0000256" key="10">
    <source>
        <dbReference type="SAM" id="MobiDB-lite"/>
    </source>
</evidence>
<gene>
    <name evidence="12" type="ORF">NON19_30445</name>
</gene>
<feature type="transmembrane region" description="Helical" evidence="11">
    <location>
        <begin position="128"/>
        <end position="152"/>
    </location>
</feature>
<comment type="pathway">
    <text evidence="2">Glycolipid biosynthesis; glycosylphosphatidylinositol-anchor biosynthesis.</text>
</comment>
<dbReference type="Proteomes" id="UP001206206">
    <property type="component" value="Unassembled WGS sequence"/>
</dbReference>
<evidence type="ECO:0000313" key="12">
    <source>
        <dbReference type="EMBL" id="MCQ4046251.1"/>
    </source>
</evidence>
<evidence type="ECO:0000256" key="1">
    <source>
        <dbReference type="ARBA" id="ARBA00004477"/>
    </source>
</evidence>
<evidence type="ECO:0000256" key="4">
    <source>
        <dbReference type="ARBA" id="ARBA00022676"/>
    </source>
</evidence>
<keyword evidence="4" id="KW-0328">Glycosyltransferase</keyword>
<evidence type="ECO:0000256" key="11">
    <source>
        <dbReference type="SAM" id="Phobius"/>
    </source>
</evidence>
<feature type="region of interest" description="Disordered" evidence="10">
    <location>
        <begin position="1"/>
        <end position="44"/>
    </location>
</feature>
<evidence type="ECO:0000256" key="5">
    <source>
        <dbReference type="ARBA" id="ARBA00022679"/>
    </source>
</evidence>
<feature type="compositionally biased region" description="Basic and acidic residues" evidence="10">
    <location>
        <begin position="1"/>
        <end position="12"/>
    </location>
</feature>
<evidence type="ECO:0000256" key="6">
    <source>
        <dbReference type="ARBA" id="ARBA00022692"/>
    </source>
</evidence>
<feature type="transmembrane region" description="Helical" evidence="11">
    <location>
        <begin position="396"/>
        <end position="415"/>
    </location>
</feature>
<feature type="transmembrane region" description="Helical" evidence="11">
    <location>
        <begin position="51"/>
        <end position="76"/>
    </location>
</feature>
<comment type="caution">
    <text evidence="12">The sequence shown here is derived from an EMBL/GenBank/DDBJ whole genome shotgun (WGS) entry which is preliminary data.</text>
</comment>
<comment type="subcellular location">
    <subcellularLocation>
        <location evidence="1">Endoplasmic reticulum membrane</location>
        <topology evidence="1">Multi-pass membrane protein</topology>
    </subcellularLocation>
</comment>
<evidence type="ECO:0000313" key="13">
    <source>
        <dbReference type="Proteomes" id="UP001206206"/>
    </source>
</evidence>
<keyword evidence="5" id="KW-0808">Transferase</keyword>
<dbReference type="EMBL" id="JANFNH010000059">
    <property type="protein sequence ID" value="MCQ4046251.1"/>
    <property type="molecule type" value="Genomic_DNA"/>
</dbReference>
<dbReference type="PANTHER" id="PTHR12468">
    <property type="entry name" value="GPI MANNOSYLTRANSFERASE 2"/>
    <property type="match status" value="1"/>
</dbReference>
<feature type="transmembrane region" description="Helical" evidence="11">
    <location>
        <begin position="316"/>
        <end position="337"/>
    </location>
</feature>
<feature type="transmembrane region" description="Helical" evidence="11">
    <location>
        <begin position="254"/>
        <end position="276"/>
    </location>
</feature>
<keyword evidence="6 11" id="KW-0812">Transmembrane</keyword>
<keyword evidence="7" id="KW-0256">Endoplasmic reticulum</keyword>
<evidence type="ECO:0000256" key="7">
    <source>
        <dbReference type="ARBA" id="ARBA00022824"/>
    </source>
</evidence>
<evidence type="ECO:0000256" key="2">
    <source>
        <dbReference type="ARBA" id="ARBA00004687"/>
    </source>
</evidence>
<keyword evidence="13" id="KW-1185">Reference proteome</keyword>
<keyword evidence="3" id="KW-0337">GPI-anchor biosynthesis</keyword>
<feature type="transmembrane region" description="Helical" evidence="11">
    <location>
        <begin position="213"/>
        <end position="242"/>
    </location>
</feature>
<reference evidence="12 13" key="1">
    <citation type="submission" date="2022-06" db="EMBL/GenBank/DDBJ databases">
        <title>Draft genome sequence of type strain Streptomyces rubrisoli DSM 42083.</title>
        <authorList>
            <person name="Duangmal K."/>
            <person name="Klaysubun C."/>
        </authorList>
    </citation>
    <scope>NUCLEOTIDE SEQUENCE [LARGE SCALE GENOMIC DNA]</scope>
    <source>
        <strain evidence="12 13">DSM 42083</strain>
    </source>
</reference>
<protein>
    <recommendedName>
        <fullName evidence="14">Mannosyltransferase (PIG-V)</fullName>
    </recommendedName>
</protein>
<evidence type="ECO:0008006" key="14">
    <source>
        <dbReference type="Google" id="ProtNLM"/>
    </source>
</evidence>
<sequence length="417" mass="45217">MTPPDPRTKEPPLPDLTDDPRTAPARLVPRPARNDSETTPSTRLSRTVGRLLTDAGPALAVWAGAALLQLLMLWWLSTRPDWLHAALTPWDNQWYVSIAEQGYPHSFSYDANGQLTGNTLAFFPLYPLLIKVVAALTGLGGQSASIVVAWLASAGASVAVHRLALRLYGERAALCLVLLVFTQPMAITLWIGYSESLFLLLAACCLLAAHRRAWLTAGALALLAGLARSTGVALAVALALAAVPPMWRERRIDWRAVAAVVVGSLGVPLYLAWVGLRLGRLDAWLVVQRAGWHTAWDWGYATWQFLDDTLQRGHDWVPVATAVLLVALAAASVTALLRRPWPPLAVYGLLVFALTVGQTNYYHSKLRLLVPALLALTPLARAFARAGARSAAPAAAVFALFGTWFGAYMLTNWIYAI</sequence>
<feature type="transmembrane region" description="Helical" evidence="11">
    <location>
        <begin position="173"/>
        <end position="193"/>
    </location>
</feature>
<dbReference type="RefSeq" id="WP_255932419.1">
    <property type="nucleotide sequence ID" value="NZ_JANFNH010000059.1"/>
</dbReference>
<organism evidence="12 13">
    <name type="scientific">Streptantibioticus rubrisoli</name>
    <dbReference type="NCBI Taxonomy" id="1387313"/>
    <lineage>
        <taxon>Bacteria</taxon>
        <taxon>Bacillati</taxon>
        <taxon>Actinomycetota</taxon>
        <taxon>Actinomycetes</taxon>
        <taxon>Kitasatosporales</taxon>
        <taxon>Streptomycetaceae</taxon>
        <taxon>Streptantibioticus</taxon>
    </lineage>
</organism>
<dbReference type="PANTHER" id="PTHR12468:SF2">
    <property type="entry name" value="GPI MANNOSYLTRANSFERASE 2"/>
    <property type="match status" value="1"/>
</dbReference>
<dbReference type="InterPro" id="IPR007315">
    <property type="entry name" value="PIG-V/Gpi18"/>
</dbReference>
<evidence type="ECO:0000256" key="8">
    <source>
        <dbReference type="ARBA" id="ARBA00022989"/>
    </source>
</evidence>
<proteinExistence type="predicted"/>
<accession>A0ABT1PLM0</accession>
<feature type="transmembrane region" description="Helical" evidence="11">
    <location>
        <begin position="344"/>
        <end position="362"/>
    </location>
</feature>
<keyword evidence="8 11" id="KW-1133">Transmembrane helix</keyword>
<evidence type="ECO:0000256" key="9">
    <source>
        <dbReference type="ARBA" id="ARBA00023136"/>
    </source>
</evidence>
<evidence type="ECO:0000256" key="3">
    <source>
        <dbReference type="ARBA" id="ARBA00022502"/>
    </source>
</evidence>
<keyword evidence="9 11" id="KW-0472">Membrane</keyword>
<name>A0ABT1PLM0_9ACTN</name>